<proteinExistence type="predicted"/>
<feature type="domain" description="Calcineurin-like phosphoesterase N-terminal" evidence="5">
    <location>
        <begin position="38"/>
        <end position="112"/>
    </location>
</feature>
<dbReference type="Gene3D" id="3.60.21.10">
    <property type="match status" value="1"/>
</dbReference>
<evidence type="ECO:0000313" key="6">
    <source>
        <dbReference type="EMBL" id="MCW9713988.1"/>
    </source>
</evidence>
<dbReference type="SUPFAM" id="SSF56300">
    <property type="entry name" value="Metallo-dependent phosphatases"/>
    <property type="match status" value="1"/>
</dbReference>
<name>A0ABT3Q1U2_9BACT</name>
<dbReference type="InterPro" id="IPR032285">
    <property type="entry name" value="Metallophos_N"/>
</dbReference>
<feature type="compositionally biased region" description="Basic and acidic residues" evidence="1">
    <location>
        <begin position="472"/>
        <end position="482"/>
    </location>
</feature>
<feature type="domain" description="Calcineurin-like phosphoesterase" evidence="3">
    <location>
        <begin position="140"/>
        <end position="330"/>
    </location>
</feature>
<evidence type="ECO:0000259" key="4">
    <source>
        <dbReference type="Pfam" id="PF16370"/>
    </source>
</evidence>
<reference evidence="6 7" key="1">
    <citation type="submission" date="2021-11" db="EMBL/GenBank/DDBJ databases">
        <title>Aliifidinibius sp. nov., a new bacterium isolated from saline soil.</title>
        <authorList>
            <person name="Galisteo C."/>
            <person name="De La Haba R."/>
            <person name="Sanchez-Porro C."/>
            <person name="Ventosa A."/>
        </authorList>
    </citation>
    <scope>NUCLEOTIDE SEQUENCE [LARGE SCALE GENOMIC DNA]</scope>
    <source>
        <strain evidence="6 7">KACC 190600</strain>
    </source>
</reference>
<dbReference type="RefSeq" id="WP_265791045.1">
    <property type="nucleotide sequence ID" value="NZ_BAABRS010000004.1"/>
</dbReference>
<dbReference type="Proteomes" id="UP001207337">
    <property type="component" value="Unassembled WGS sequence"/>
</dbReference>
<feature type="signal peptide" evidence="2">
    <location>
        <begin position="1"/>
        <end position="22"/>
    </location>
</feature>
<protein>
    <submittedName>
        <fullName evidence="6">Calcineurin-like phosphoesterase family protein</fullName>
    </submittedName>
</protein>
<feature type="region of interest" description="Disordered" evidence="1">
    <location>
        <begin position="472"/>
        <end position="491"/>
    </location>
</feature>
<keyword evidence="2" id="KW-0732">Signal</keyword>
<gene>
    <name evidence="6" type="ORF">LQ318_13840</name>
</gene>
<evidence type="ECO:0000313" key="7">
    <source>
        <dbReference type="Proteomes" id="UP001207337"/>
    </source>
</evidence>
<dbReference type="InterPro" id="IPR032288">
    <property type="entry name" value="Metallophos_C"/>
</dbReference>
<evidence type="ECO:0000259" key="3">
    <source>
        <dbReference type="Pfam" id="PF00149"/>
    </source>
</evidence>
<dbReference type="PANTHER" id="PTHR43143">
    <property type="entry name" value="METALLOPHOSPHOESTERASE, CALCINEURIN SUPERFAMILY"/>
    <property type="match status" value="1"/>
</dbReference>
<keyword evidence="7" id="KW-1185">Reference proteome</keyword>
<dbReference type="Pfam" id="PF16370">
    <property type="entry name" value="MetallophosC"/>
    <property type="match status" value="1"/>
</dbReference>
<evidence type="ECO:0000259" key="5">
    <source>
        <dbReference type="Pfam" id="PF16371"/>
    </source>
</evidence>
<dbReference type="Pfam" id="PF16371">
    <property type="entry name" value="MetallophosN"/>
    <property type="match status" value="1"/>
</dbReference>
<sequence>MKKILLPIIISLLMSSPAILNAQKTAEGTVYVDNNNNGELDGNEERLFGVAVSNGSDVVKTNEDGEYSIQINEDDATIFVIKPAGYRLPVNELNQPQFYYIHTPDGSPELEFDGVEPTGPLPEAINFPLLEDVQKNEFSVLLFGDPQPYTEREVEYFDKDIVSELEGTEEYEFGITLGDIVGDDLDLFQPYIESVSKIGLPWFHVYGNHDMNFDANSDSLADETFEATFGPPTYSFNHGNAHFIVLDDVVYPREDGESGYIGGFTDKQFEFIKNDLEYVSEDQLVVIAFHIPIFMPDGWGRTFRIENRDRLFDLLKKYPNTLTLSAHTHIQKFHFFDDKDEWKRLEPHIHYNVGTTNGDWWSGQVDERGIPPTLMRDGTPNGYAMLNIEGNEYTIDYKVADKPEDYRLSKWGPEIVPQDSWHGAELYVNYFLGNEYTEVEFRVQNEWESWRPMNKVEEQDPHVTKLRQKWDTADELPEEGRRPSNPIQSSHLWKAGVPNNLPLGEHTIEIRVTDMFGRTFTDEFKYEIVEPNQ</sequence>
<dbReference type="Pfam" id="PF00149">
    <property type="entry name" value="Metallophos"/>
    <property type="match status" value="1"/>
</dbReference>
<dbReference type="InterPro" id="IPR029052">
    <property type="entry name" value="Metallo-depent_PP-like"/>
</dbReference>
<dbReference type="PANTHER" id="PTHR43143:SF6">
    <property type="entry name" value="BLL3016 PROTEIN"/>
    <property type="match status" value="1"/>
</dbReference>
<evidence type="ECO:0000256" key="2">
    <source>
        <dbReference type="SAM" id="SignalP"/>
    </source>
</evidence>
<feature type="chain" id="PRO_5046782014" evidence="2">
    <location>
        <begin position="23"/>
        <end position="533"/>
    </location>
</feature>
<organism evidence="6 7">
    <name type="scientific">Fodinibius salicampi</name>
    <dbReference type="NCBI Taxonomy" id="1920655"/>
    <lineage>
        <taxon>Bacteria</taxon>
        <taxon>Pseudomonadati</taxon>
        <taxon>Balneolota</taxon>
        <taxon>Balneolia</taxon>
        <taxon>Balneolales</taxon>
        <taxon>Balneolaceae</taxon>
        <taxon>Fodinibius</taxon>
    </lineage>
</organism>
<dbReference type="EMBL" id="JAJNDC010000004">
    <property type="protein sequence ID" value="MCW9713988.1"/>
    <property type="molecule type" value="Genomic_DNA"/>
</dbReference>
<comment type="caution">
    <text evidence="6">The sequence shown here is derived from an EMBL/GenBank/DDBJ whole genome shotgun (WGS) entry which is preliminary data.</text>
</comment>
<dbReference type="InterPro" id="IPR004843">
    <property type="entry name" value="Calcineurin-like_PHP"/>
</dbReference>
<dbReference type="InterPro" id="IPR051918">
    <property type="entry name" value="STPP_CPPED1"/>
</dbReference>
<evidence type="ECO:0000256" key="1">
    <source>
        <dbReference type="SAM" id="MobiDB-lite"/>
    </source>
</evidence>
<accession>A0ABT3Q1U2</accession>
<feature type="domain" description="Calcineurin-like phosphoesterase C-terminal" evidence="4">
    <location>
        <begin position="351"/>
        <end position="520"/>
    </location>
</feature>